<dbReference type="Gene3D" id="3.40.630.20">
    <property type="entry name" value="Peptidase C15, pyroglutamyl peptidase I-like"/>
    <property type="match status" value="1"/>
</dbReference>
<protein>
    <recommendedName>
        <fullName evidence="4">Pyrrolidone-carboxylate peptidase (N-terminal pyroglutamyl peptidase)</fullName>
    </recommendedName>
</protein>
<reference evidence="2 3" key="1">
    <citation type="journal article" date="2014" name="Int. J. Syst. Evol. Microbiol.">
        <title>Complete genome sequence of Corynebacterium casei LMG S-19264T (=DSM 44701T), isolated from a smear-ripened cheese.</title>
        <authorList>
            <consortium name="US DOE Joint Genome Institute (JGI-PGF)"/>
            <person name="Walter F."/>
            <person name="Albersmeier A."/>
            <person name="Kalinowski J."/>
            <person name="Ruckert C."/>
        </authorList>
    </citation>
    <scope>NUCLEOTIDE SEQUENCE [LARGE SCALE GENOMIC DNA]</scope>
    <source>
        <strain evidence="2 3">NBRC 112785</strain>
    </source>
</reference>
<dbReference type="AlphaFoldDB" id="A0AA37TKG2"/>
<keyword evidence="3" id="KW-1185">Reference proteome</keyword>
<dbReference type="Proteomes" id="UP001157439">
    <property type="component" value="Unassembled WGS sequence"/>
</dbReference>
<comment type="caution">
    <text evidence="2">The sequence shown here is derived from an EMBL/GenBank/DDBJ whole genome shotgun (WGS) entry which is preliminary data.</text>
</comment>
<proteinExistence type="predicted"/>
<name>A0AA37TKG2_9GAMM</name>
<accession>A0AA37TKG2</accession>
<evidence type="ECO:0000256" key="1">
    <source>
        <dbReference type="SAM" id="SignalP"/>
    </source>
</evidence>
<organism evidence="2 3">
    <name type="scientific">Paraferrimonas haliotis</name>
    <dbReference type="NCBI Taxonomy" id="2013866"/>
    <lineage>
        <taxon>Bacteria</taxon>
        <taxon>Pseudomonadati</taxon>
        <taxon>Pseudomonadota</taxon>
        <taxon>Gammaproteobacteria</taxon>
        <taxon>Alteromonadales</taxon>
        <taxon>Ferrimonadaceae</taxon>
        <taxon>Paraferrimonas</taxon>
    </lineage>
</organism>
<evidence type="ECO:0008006" key="4">
    <source>
        <dbReference type="Google" id="ProtNLM"/>
    </source>
</evidence>
<evidence type="ECO:0000313" key="3">
    <source>
        <dbReference type="Proteomes" id="UP001157439"/>
    </source>
</evidence>
<keyword evidence="1" id="KW-0732">Signal</keyword>
<gene>
    <name evidence="2" type="ORF">GCM10007894_10690</name>
</gene>
<evidence type="ECO:0000313" key="2">
    <source>
        <dbReference type="EMBL" id="GLS83092.1"/>
    </source>
</evidence>
<dbReference type="RefSeq" id="WP_233132555.1">
    <property type="nucleotide sequence ID" value="NZ_BSPO01000002.1"/>
</dbReference>
<dbReference type="EMBL" id="BSPO01000002">
    <property type="protein sequence ID" value="GLS83092.1"/>
    <property type="molecule type" value="Genomic_DNA"/>
</dbReference>
<feature type="signal peptide" evidence="1">
    <location>
        <begin position="1"/>
        <end position="22"/>
    </location>
</feature>
<dbReference type="SUPFAM" id="SSF53182">
    <property type="entry name" value="Pyrrolidone carboxyl peptidase (pyroglutamate aminopeptidase)"/>
    <property type="match status" value="1"/>
</dbReference>
<feature type="chain" id="PRO_5041327857" description="Pyrrolidone-carboxylate peptidase (N-terminal pyroglutamyl peptidase)" evidence="1">
    <location>
        <begin position="23"/>
        <end position="387"/>
    </location>
</feature>
<dbReference type="InterPro" id="IPR036440">
    <property type="entry name" value="Peptidase_C15-like_sf"/>
</dbReference>
<sequence length="387" mass="42825">MFAVARIVALGAALCLPVTVQSASLPLDVEEARISTAQSQMPTVVERYQPMLNISIQRYQESRGELPVTKVVAREGERLWQQAVRDVQSGHWDDRALYWGRLQLRQAIKQNNPDFSIANWQKDIALKAVETNSRGMANIKFSDDTDIAILVSGFDPFFLDKNISQSNPSGLAALWLDGKTWQANGLKVEVQSVIMPVRFADFDDGIVESWLAPIFRTSKVSMVATISMGRDHFDLERFPGLNRSAAAVDNLNQLTGATATNPLLPKFDNRDLNGPEFVEFSLPVTAMQSVKGPWQVIDNHKVSTLENGTFNASSLTELQRQTSVEGSGGGYLSNEISYRSILQRDRFDSTIAVGHIHTPRVSGYDEATEKAIVEQIDAMLKQAALAL</sequence>